<dbReference type="AlphaFoldDB" id="A0A210QGJ8"/>
<dbReference type="InterPro" id="IPR052577">
    <property type="entry name" value="VWA7"/>
</dbReference>
<reference evidence="8 9" key="1">
    <citation type="journal article" date="2017" name="Nat. Ecol. Evol.">
        <title>Scallop genome provides insights into evolution of bilaterian karyotype and development.</title>
        <authorList>
            <person name="Wang S."/>
            <person name="Zhang J."/>
            <person name="Jiao W."/>
            <person name="Li J."/>
            <person name="Xun X."/>
            <person name="Sun Y."/>
            <person name="Guo X."/>
            <person name="Huan P."/>
            <person name="Dong B."/>
            <person name="Zhang L."/>
            <person name="Hu X."/>
            <person name="Sun X."/>
            <person name="Wang J."/>
            <person name="Zhao C."/>
            <person name="Wang Y."/>
            <person name="Wang D."/>
            <person name="Huang X."/>
            <person name="Wang R."/>
            <person name="Lv J."/>
            <person name="Li Y."/>
            <person name="Zhang Z."/>
            <person name="Liu B."/>
            <person name="Lu W."/>
            <person name="Hui Y."/>
            <person name="Liang J."/>
            <person name="Zhou Z."/>
            <person name="Hou R."/>
            <person name="Li X."/>
            <person name="Liu Y."/>
            <person name="Li H."/>
            <person name="Ning X."/>
            <person name="Lin Y."/>
            <person name="Zhao L."/>
            <person name="Xing Q."/>
            <person name="Dou J."/>
            <person name="Li Y."/>
            <person name="Mao J."/>
            <person name="Guo H."/>
            <person name="Dou H."/>
            <person name="Li T."/>
            <person name="Mu C."/>
            <person name="Jiang W."/>
            <person name="Fu Q."/>
            <person name="Fu X."/>
            <person name="Miao Y."/>
            <person name="Liu J."/>
            <person name="Yu Q."/>
            <person name="Li R."/>
            <person name="Liao H."/>
            <person name="Li X."/>
            <person name="Kong Y."/>
            <person name="Jiang Z."/>
            <person name="Chourrout D."/>
            <person name="Li R."/>
            <person name="Bao Z."/>
        </authorList>
    </citation>
    <scope>NUCLEOTIDE SEQUENCE [LARGE SCALE GENOMIC DNA]</scope>
    <source>
        <strain evidence="8 9">PY_sf001</strain>
    </source>
</reference>
<proteinExistence type="predicted"/>
<feature type="transmembrane region" description="Helical" evidence="5">
    <location>
        <begin position="941"/>
        <end position="966"/>
    </location>
</feature>
<dbReference type="SUPFAM" id="SSF53300">
    <property type="entry name" value="vWA-like"/>
    <property type="match status" value="2"/>
</dbReference>
<dbReference type="Pfam" id="PF25107">
    <property type="entry name" value="VWA7_N"/>
    <property type="match status" value="1"/>
</dbReference>
<gene>
    <name evidence="8" type="ORF">KP79_PYT22821</name>
</gene>
<comment type="subcellular location">
    <subcellularLocation>
        <location evidence="1">Secreted</location>
    </subcellularLocation>
</comment>
<feature type="compositionally biased region" description="Polar residues" evidence="4">
    <location>
        <begin position="977"/>
        <end position="1004"/>
    </location>
</feature>
<keyword evidence="3" id="KW-0732">Signal</keyword>
<feature type="domain" description="Hemicentin-1-like von Willebrand factor A" evidence="6">
    <location>
        <begin position="112"/>
        <end position="280"/>
    </location>
</feature>
<dbReference type="PANTHER" id="PTHR14905:SF7">
    <property type="entry name" value="VON WILLEBRAND FACTOR A DOMAIN-CONTAINING PROTEIN 7"/>
    <property type="match status" value="1"/>
</dbReference>
<evidence type="ECO:0000256" key="2">
    <source>
        <dbReference type="ARBA" id="ARBA00022525"/>
    </source>
</evidence>
<keyword evidence="9" id="KW-1185">Reference proteome</keyword>
<feature type="region of interest" description="Disordered" evidence="4">
    <location>
        <begin position="973"/>
        <end position="1004"/>
    </location>
</feature>
<evidence type="ECO:0000256" key="5">
    <source>
        <dbReference type="SAM" id="Phobius"/>
    </source>
</evidence>
<organism evidence="8 9">
    <name type="scientific">Mizuhopecten yessoensis</name>
    <name type="common">Japanese scallop</name>
    <name type="synonym">Patinopecten yessoensis</name>
    <dbReference type="NCBI Taxonomy" id="6573"/>
    <lineage>
        <taxon>Eukaryota</taxon>
        <taxon>Metazoa</taxon>
        <taxon>Spiralia</taxon>
        <taxon>Lophotrochozoa</taxon>
        <taxon>Mollusca</taxon>
        <taxon>Bivalvia</taxon>
        <taxon>Autobranchia</taxon>
        <taxon>Pteriomorphia</taxon>
        <taxon>Pectinida</taxon>
        <taxon>Pectinoidea</taxon>
        <taxon>Pectinidae</taxon>
        <taxon>Mizuhopecten</taxon>
    </lineage>
</organism>
<dbReference type="OrthoDB" id="6161097at2759"/>
<dbReference type="PANTHER" id="PTHR14905">
    <property type="entry name" value="NG37"/>
    <property type="match status" value="1"/>
</dbReference>
<dbReference type="InterPro" id="IPR036465">
    <property type="entry name" value="vWFA_dom_sf"/>
</dbReference>
<dbReference type="InterPro" id="IPR056862">
    <property type="entry name" value="VWA7_N"/>
</dbReference>
<evidence type="ECO:0000256" key="4">
    <source>
        <dbReference type="SAM" id="MobiDB-lite"/>
    </source>
</evidence>
<sequence length="1004" mass="109060">MALDLYCTIELLSPLFFYIKRAAHPGATEGKCSHGGVNDHGRNTAATGGINKETPDWNWSPHAHLHNISGQTAVRATEAFFMDATSGLLRGIDHAKVKEIFKLKKKATHVSMGFVIDVTGSMANDIRSVKDSMIGKVSAAIGTDNEPTKYVLSTFNDPGSLTTVAATADGKEMIRWIENLTVDGGDDCPEYAISGLLAAIDACVPNSVIYLASDADAKDENMTNIAIQRANAKHIKLEFILTGSCGLSRRRREIQLRQKRGLSAFKNLAAGTGGSVYHIDHSEVTADTASGSLRDIDQATEKNIFKLKKIARRQVSFGYVIDVSAYMADDIRRIKDALITKVSTVIGTVNEPTNYVLSTFSDPANLTKVVTTTDGNEMVRMVSQLTPEGGGDCPDYVMSGIQAAIKACYPYSIIYVATDGDAKDENMTDIVIREAIAKHIRVELVLTATCSSSGQRRREMQMRHKRGLSAFESLAAGTGGSVYHIDHSEVTAVLDHVLEKDFPSSEAIIDYFVQTTSDNDTMDVTVDSEAAVLVITITGPYSLSQAALSFPNGTMQAFPTKLATQYYSSHTITMSIQRPSPGIWKLTRIKNSSWKVNVTASTYMDIDSQLKETDEYGISYVVDRNPIMGKNYTLEVLAYNLNATSTSFSLHLLDEQGTDLFSRPVHITFGSSKITGYISITIPSKNFYVQLSGIDQNGFNFKRMSRKLIKPVGVDLFVQPIFGNLDVGIAQNITYTLSNLGATTQTYTVSIDDDKSRLQSPTSRQHTLLAGNSTGGRFQMTSSVELEYVTYTVSVKLPGSTTALQSSTSTAMFAGAVCSSFVAKKCRQAYTGTNCSLYAWAATAVFSFDVSTYVNVANVSMTIDSKDRKRLHVSGTCCQDNFTVNAKPSAGSGCNTSQRVIALDQEADVVDEITDQGSGETNHNETEPRKSPTRTSGSNTWLIVGVVIGSAAVIVVIATGAIKLIANVGKKRKSKINDSLEQNDYPTRQDNANKPQFNQNALDY</sequence>
<evidence type="ECO:0000259" key="6">
    <source>
        <dbReference type="Pfam" id="PF25106"/>
    </source>
</evidence>
<dbReference type="EMBL" id="NEDP02003762">
    <property type="protein sequence ID" value="OWF47868.1"/>
    <property type="molecule type" value="Genomic_DNA"/>
</dbReference>
<dbReference type="InterPro" id="IPR056861">
    <property type="entry name" value="HMCN1-like_VWA"/>
</dbReference>
<accession>A0A210QGJ8</accession>
<keyword evidence="2" id="KW-0964">Secreted</keyword>
<dbReference type="Gene3D" id="3.40.50.410">
    <property type="entry name" value="von Willebrand factor, type A domain"/>
    <property type="match status" value="2"/>
</dbReference>
<name>A0A210QGJ8_MIZYE</name>
<evidence type="ECO:0000313" key="9">
    <source>
        <dbReference type="Proteomes" id="UP000242188"/>
    </source>
</evidence>
<keyword evidence="5" id="KW-0472">Membrane</keyword>
<feature type="domain" description="Hemicentin-1-like von Willebrand factor A" evidence="6">
    <location>
        <begin position="318"/>
        <end position="486"/>
    </location>
</feature>
<evidence type="ECO:0000256" key="3">
    <source>
        <dbReference type="ARBA" id="ARBA00022729"/>
    </source>
</evidence>
<feature type="region of interest" description="Disordered" evidence="4">
    <location>
        <begin position="29"/>
        <end position="50"/>
    </location>
</feature>
<feature type="domain" description="VWA7 N-terminal" evidence="7">
    <location>
        <begin position="16"/>
        <end position="82"/>
    </location>
</feature>
<keyword evidence="5" id="KW-1133">Transmembrane helix</keyword>
<keyword evidence="5" id="KW-0812">Transmembrane</keyword>
<feature type="region of interest" description="Disordered" evidence="4">
    <location>
        <begin position="913"/>
        <end position="936"/>
    </location>
</feature>
<dbReference type="Proteomes" id="UP000242188">
    <property type="component" value="Unassembled WGS sequence"/>
</dbReference>
<evidence type="ECO:0000259" key="7">
    <source>
        <dbReference type="Pfam" id="PF25107"/>
    </source>
</evidence>
<evidence type="ECO:0000256" key="1">
    <source>
        <dbReference type="ARBA" id="ARBA00004613"/>
    </source>
</evidence>
<protein>
    <submittedName>
        <fullName evidence="8">Hemicentin-1</fullName>
    </submittedName>
</protein>
<dbReference type="Pfam" id="PF25106">
    <property type="entry name" value="VWA_4"/>
    <property type="match status" value="2"/>
</dbReference>
<comment type="caution">
    <text evidence="8">The sequence shown here is derived from an EMBL/GenBank/DDBJ whole genome shotgun (WGS) entry which is preliminary data.</text>
</comment>
<evidence type="ECO:0000313" key="8">
    <source>
        <dbReference type="EMBL" id="OWF47868.1"/>
    </source>
</evidence>